<keyword evidence="2" id="KW-1185">Reference proteome</keyword>
<dbReference type="RefSeq" id="WP_121215852.1">
    <property type="nucleotide sequence ID" value="NZ_RBZN01000066.1"/>
</dbReference>
<sequence length="270" mass="31674">MSRNGSMKEAILGVYLKERPDKISEVLRFEVDHLALEQKHGAYHVDVKAVDKKRRIPILFELQVTQATANYLKRLKQLVVINPEAVIVWVARSFDEAILNELQQWLKQNQPSYADFYAITLNEEALTILQQLNDMYKLDIYDNLHLLDEVDPLLSIVLQSKRVPKSHCGHLNIEPPPLNYELDQDVKRGLLLHLRKTIPEFLNFHYDKKANQYDKILNIGAGKYGVTYRCSATDRRGRAFVELYFDKCLPKNIRRLSYNWNNFEKRFTQI</sequence>
<accession>A0A494YT79</accession>
<gene>
    <name evidence="1" type="ORF">D8M03_16275</name>
</gene>
<dbReference type="Proteomes" id="UP000272238">
    <property type="component" value="Unassembled WGS sequence"/>
</dbReference>
<evidence type="ECO:0008006" key="3">
    <source>
        <dbReference type="Google" id="ProtNLM"/>
    </source>
</evidence>
<evidence type="ECO:0000313" key="2">
    <source>
        <dbReference type="Proteomes" id="UP000272238"/>
    </source>
</evidence>
<evidence type="ECO:0000313" key="1">
    <source>
        <dbReference type="EMBL" id="RKQ13335.1"/>
    </source>
</evidence>
<comment type="caution">
    <text evidence="1">The sequence shown here is derived from an EMBL/GenBank/DDBJ whole genome shotgun (WGS) entry which is preliminary data.</text>
</comment>
<dbReference type="OrthoDB" id="2372078at2"/>
<dbReference type="EMBL" id="RBZN01000066">
    <property type="protein sequence ID" value="RKQ13335.1"/>
    <property type="molecule type" value="Genomic_DNA"/>
</dbReference>
<reference evidence="1 2" key="1">
    <citation type="journal article" date="2016" name="Antonie Van Leeuwenhoek">
        <title>Lysinibacillus endophyticus sp. nov., an indole-3-acetic acid producing endophytic bacterium isolated from corn root (Zea mays cv. Xinken-5).</title>
        <authorList>
            <person name="Yu J."/>
            <person name="Guan X."/>
            <person name="Liu C."/>
            <person name="Xiang W."/>
            <person name="Yu Z."/>
            <person name="Liu X."/>
            <person name="Wang G."/>
        </authorList>
    </citation>
    <scope>NUCLEOTIDE SEQUENCE [LARGE SCALE GENOMIC DNA]</scope>
    <source>
        <strain evidence="1 2">DSM 100506</strain>
    </source>
</reference>
<dbReference type="AlphaFoldDB" id="A0A494YT79"/>
<organism evidence="1 2">
    <name type="scientific">Ureibacillus endophyticus</name>
    <dbReference type="NCBI Taxonomy" id="1978490"/>
    <lineage>
        <taxon>Bacteria</taxon>
        <taxon>Bacillati</taxon>
        <taxon>Bacillota</taxon>
        <taxon>Bacilli</taxon>
        <taxon>Bacillales</taxon>
        <taxon>Caryophanaceae</taxon>
        <taxon>Ureibacillus</taxon>
    </lineage>
</organism>
<name>A0A494YT79_9BACL</name>
<proteinExistence type="predicted"/>
<protein>
    <recommendedName>
        <fullName evidence="3">DUF4268 domain-containing protein</fullName>
    </recommendedName>
</protein>